<proteinExistence type="predicted"/>
<name>A0A3P7L029_DIBLA</name>
<sequence length="130" mass="14313">MNSSGRENKLYRCPPTPPLEQQRSLEHAFILDGVAAASISRECAQYTTNFVSIYPPYNAANVPTKVVAGVGEAATIPRNAIDYLQKRNANGYGHSEDLVLGHPVKSTPLFHGDSDLVSQARCFIREHHIH</sequence>
<reference evidence="1 2" key="1">
    <citation type="submission" date="2018-11" db="EMBL/GenBank/DDBJ databases">
        <authorList>
            <consortium name="Pathogen Informatics"/>
        </authorList>
    </citation>
    <scope>NUCLEOTIDE SEQUENCE [LARGE SCALE GENOMIC DNA]</scope>
</reference>
<dbReference type="PANTHER" id="PTHR34221">
    <property type="entry name" value="HYPOTHETICAL PROTEIN LOC691189"/>
    <property type="match status" value="1"/>
</dbReference>
<dbReference type="InterPro" id="IPR028027">
    <property type="entry name" value="SPMAP1"/>
</dbReference>
<dbReference type="OrthoDB" id="9935043at2759"/>
<accession>A0A3P7L029</accession>
<organism evidence="1 2">
    <name type="scientific">Dibothriocephalus latus</name>
    <name type="common">Fish tapeworm</name>
    <name type="synonym">Diphyllobothrium latum</name>
    <dbReference type="NCBI Taxonomy" id="60516"/>
    <lineage>
        <taxon>Eukaryota</taxon>
        <taxon>Metazoa</taxon>
        <taxon>Spiralia</taxon>
        <taxon>Lophotrochozoa</taxon>
        <taxon>Platyhelminthes</taxon>
        <taxon>Cestoda</taxon>
        <taxon>Eucestoda</taxon>
        <taxon>Diphyllobothriidea</taxon>
        <taxon>Diphyllobothriidae</taxon>
        <taxon>Dibothriocephalus</taxon>
    </lineage>
</organism>
<dbReference type="Proteomes" id="UP000281553">
    <property type="component" value="Unassembled WGS sequence"/>
</dbReference>
<dbReference type="PANTHER" id="PTHR34221:SF4">
    <property type="entry name" value="CHROMOSOME LG9 OPEN READING FRAME, HUMAN C17ORF98"/>
    <property type="match status" value="1"/>
</dbReference>
<protein>
    <submittedName>
        <fullName evidence="1">Uncharacterized protein</fullName>
    </submittedName>
</protein>
<evidence type="ECO:0000313" key="2">
    <source>
        <dbReference type="Proteomes" id="UP000281553"/>
    </source>
</evidence>
<evidence type="ECO:0000313" key="1">
    <source>
        <dbReference type="EMBL" id="VDN10815.1"/>
    </source>
</evidence>
<dbReference type="AlphaFoldDB" id="A0A3P7L029"/>
<keyword evidence="2" id="KW-1185">Reference proteome</keyword>
<gene>
    <name evidence="1" type="ORF">DILT_LOCUS6646</name>
</gene>
<dbReference type="EMBL" id="UYRU01050050">
    <property type="protein sequence ID" value="VDN10815.1"/>
    <property type="molecule type" value="Genomic_DNA"/>
</dbReference>